<dbReference type="SUPFAM" id="SSF46785">
    <property type="entry name" value="Winged helix' DNA-binding domain"/>
    <property type="match status" value="1"/>
</dbReference>
<sequence length="155" mass="17373">MTHLSPRNSPARPRVLKTVTDVNSWALPTTQTDEHGPCGDDDCGIRDVQDRLGDRWSVLVIVELAKGTRRFGALKAAIPGISQRMLTVTTKRLIRDGMVERTVYPTIPPQTDYRLTPMGESFARAVADLADWSRWHKEAVAVARLRFDLDHPGEL</sequence>
<dbReference type="EMBL" id="CP001700">
    <property type="protein sequence ID" value="ACU74681.1"/>
    <property type="molecule type" value="Genomic_DNA"/>
</dbReference>
<keyword evidence="6" id="KW-1185">Reference proteome</keyword>
<accession>C7QDQ7</accession>
<dbReference type="STRING" id="479433.Caci_5823"/>
<dbReference type="Proteomes" id="UP000000851">
    <property type="component" value="Chromosome"/>
</dbReference>
<dbReference type="PROSITE" id="PS51118">
    <property type="entry name" value="HTH_HXLR"/>
    <property type="match status" value="1"/>
</dbReference>
<evidence type="ECO:0000256" key="3">
    <source>
        <dbReference type="ARBA" id="ARBA00023163"/>
    </source>
</evidence>
<dbReference type="GO" id="GO:0003677">
    <property type="term" value="F:DNA binding"/>
    <property type="evidence" value="ECO:0007669"/>
    <property type="project" value="UniProtKB-KW"/>
</dbReference>
<dbReference type="InterPro" id="IPR036388">
    <property type="entry name" value="WH-like_DNA-bd_sf"/>
</dbReference>
<protein>
    <submittedName>
        <fullName evidence="5">Transcriptional regulator, HxlR family</fullName>
    </submittedName>
</protein>
<dbReference type="InParanoid" id="C7QDQ7"/>
<dbReference type="HOGENOM" id="CLU_111585_2_1_11"/>
<organism evidence="5 6">
    <name type="scientific">Catenulispora acidiphila (strain DSM 44928 / JCM 14897 / NBRC 102108 / NRRL B-24433 / ID139908)</name>
    <dbReference type="NCBI Taxonomy" id="479433"/>
    <lineage>
        <taxon>Bacteria</taxon>
        <taxon>Bacillati</taxon>
        <taxon>Actinomycetota</taxon>
        <taxon>Actinomycetes</taxon>
        <taxon>Catenulisporales</taxon>
        <taxon>Catenulisporaceae</taxon>
        <taxon>Catenulispora</taxon>
    </lineage>
</organism>
<reference evidence="5 6" key="1">
    <citation type="journal article" date="2009" name="Stand. Genomic Sci.">
        <title>Complete genome sequence of Catenulispora acidiphila type strain (ID 139908).</title>
        <authorList>
            <person name="Copeland A."/>
            <person name="Lapidus A."/>
            <person name="Glavina Del Rio T."/>
            <person name="Nolan M."/>
            <person name="Lucas S."/>
            <person name="Chen F."/>
            <person name="Tice H."/>
            <person name="Cheng J.F."/>
            <person name="Bruce D."/>
            <person name="Goodwin L."/>
            <person name="Pitluck S."/>
            <person name="Mikhailova N."/>
            <person name="Pati A."/>
            <person name="Ivanova N."/>
            <person name="Mavromatis K."/>
            <person name="Chen A."/>
            <person name="Palaniappan K."/>
            <person name="Chain P."/>
            <person name="Land M."/>
            <person name="Hauser L."/>
            <person name="Chang Y.J."/>
            <person name="Jeffries C.D."/>
            <person name="Chertkov O."/>
            <person name="Brettin T."/>
            <person name="Detter J.C."/>
            <person name="Han C."/>
            <person name="Ali Z."/>
            <person name="Tindall B.J."/>
            <person name="Goker M."/>
            <person name="Bristow J."/>
            <person name="Eisen J.A."/>
            <person name="Markowitz V."/>
            <person name="Hugenholtz P."/>
            <person name="Kyrpides N.C."/>
            <person name="Klenk H.P."/>
        </authorList>
    </citation>
    <scope>NUCLEOTIDE SEQUENCE [LARGE SCALE GENOMIC DNA]</scope>
    <source>
        <strain evidence="6">DSM 44928 / JCM 14897 / NBRC 102108 / NRRL B-24433 / ID139908</strain>
    </source>
</reference>
<evidence type="ECO:0000313" key="6">
    <source>
        <dbReference type="Proteomes" id="UP000000851"/>
    </source>
</evidence>
<dbReference type="PANTHER" id="PTHR33204">
    <property type="entry name" value="TRANSCRIPTIONAL REGULATOR, MARR FAMILY"/>
    <property type="match status" value="1"/>
</dbReference>
<dbReference type="Gene3D" id="1.10.10.10">
    <property type="entry name" value="Winged helix-like DNA-binding domain superfamily/Winged helix DNA-binding domain"/>
    <property type="match status" value="1"/>
</dbReference>
<name>C7QDQ7_CATAD</name>
<keyword evidence="3" id="KW-0804">Transcription</keyword>
<evidence type="ECO:0000313" key="5">
    <source>
        <dbReference type="EMBL" id="ACU74681.1"/>
    </source>
</evidence>
<keyword evidence="2" id="KW-0238">DNA-binding</keyword>
<keyword evidence="1" id="KW-0805">Transcription regulation</keyword>
<evidence type="ECO:0000256" key="2">
    <source>
        <dbReference type="ARBA" id="ARBA00023125"/>
    </source>
</evidence>
<evidence type="ECO:0000256" key="1">
    <source>
        <dbReference type="ARBA" id="ARBA00023015"/>
    </source>
</evidence>
<dbReference type="AlphaFoldDB" id="C7QDQ7"/>
<dbReference type="InterPro" id="IPR002577">
    <property type="entry name" value="HTH_HxlR"/>
</dbReference>
<feature type="domain" description="HTH hxlR-type" evidence="4">
    <location>
        <begin position="43"/>
        <end position="141"/>
    </location>
</feature>
<dbReference type="eggNOG" id="COG1733">
    <property type="taxonomic scope" value="Bacteria"/>
</dbReference>
<evidence type="ECO:0000259" key="4">
    <source>
        <dbReference type="PROSITE" id="PS51118"/>
    </source>
</evidence>
<dbReference type="Pfam" id="PF01638">
    <property type="entry name" value="HxlR"/>
    <property type="match status" value="1"/>
</dbReference>
<dbReference type="KEGG" id="cai:Caci_5823"/>
<gene>
    <name evidence="5" type="ordered locus">Caci_5823</name>
</gene>
<dbReference type="InterPro" id="IPR036390">
    <property type="entry name" value="WH_DNA-bd_sf"/>
</dbReference>
<proteinExistence type="predicted"/>
<dbReference type="PANTHER" id="PTHR33204:SF39">
    <property type="entry name" value="TRANSCRIPTIONAL REGULATORY PROTEIN"/>
    <property type="match status" value="1"/>
</dbReference>